<reference evidence="1 2" key="1">
    <citation type="journal article" date="2023" name="Commun. Biol.">
        <title>Reorganization of the ancestral sex-determining regions during the evolution of trioecy in Pleodorina starrii.</title>
        <authorList>
            <person name="Takahashi K."/>
            <person name="Suzuki S."/>
            <person name="Kawai-Toyooka H."/>
            <person name="Yamamoto K."/>
            <person name="Hamaji T."/>
            <person name="Ootsuki R."/>
            <person name="Yamaguchi H."/>
            <person name="Kawachi M."/>
            <person name="Higashiyama T."/>
            <person name="Nozaki H."/>
        </authorList>
    </citation>
    <scope>NUCLEOTIDE SEQUENCE [LARGE SCALE GENOMIC DNA]</scope>
    <source>
        <strain evidence="1 2">NIES-4479</strain>
    </source>
</reference>
<dbReference type="EMBL" id="BRXU01000002">
    <property type="protein sequence ID" value="GLC49184.1"/>
    <property type="molecule type" value="Genomic_DNA"/>
</dbReference>
<proteinExistence type="predicted"/>
<accession>A0A9W6EY68</accession>
<protein>
    <submittedName>
        <fullName evidence="1">Uncharacterized protein</fullName>
    </submittedName>
</protein>
<gene>
    <name evidence="1" type="primary">PLEST004356</name>
    <name evidence="1" type="ORF">PLESTB_000191500</name>
</gene>
<name>A0A9W6EY68_9CHLO</name>
<dbReference type="Proteomes" id="UP001165080">
    <property type="component" value="Unassembled WGS sequence"/>
</dbReference>
<organism evidence="1 2">
    <name type="scientific">Pleodorina starrii</name>
    <dbReference type="NCBI Taxonomy" id="330485"/>
    <lineage>
        <taxon>Eukaryota</taxon>
        <taxon>Viridiplantae</taxon>
        <taxon>Chlorophyta</taxon>
        <taxon>core chlorophytes</taxon>
        <taxon>Chlorophyceae</taxon>
        <taxon>CS clade</taxon>
        <taxon>Chlamydomonadales</taxon>
        <taxon>Volvocaceae</taxon>
        <taxon>Pleodorina</taxon>
    </lineage>
</organism>
<dbReference type="AlphaFoldDB" id="A0A9W6EY68"/>
<sequence>MARASSGHPQRPIAVAVVRAWNLNPGSVPRKHGAQVAYDYFRIVDLRDVPLPHRAALGGESRRLVSFSDLLPLPPRVLLPSGRCSTQIHGPGPVTGASQLTTVSQPNRNRSAAIRRPNFFLQTVEFWAAAAAAAVSAGLEELVHKRRHDSRRRTLPGFHHVLRLQARLHGSAGLGPAAATGGDSPRPSWNRVLAVGHGPPQAAATLYAIVGVTPQGQVQPLYGREVVYDIGRSYRQVGVPYQEGGLHGFESVRAAARNEPPAAFEGCALPLAVAKLRAWKLGRPAQTATQAPDKRIGLDFVRVERLLQAPQELAVTSQSIRLWREPCSGPVSPPARNHHVTVQSLSR</sequence>
<evidence type="ECO:0000313" key="1">
    <source>
        <dbReference type="EMBL" id="GLC49184.1"/>
    </source>
</evidence>
<keyword evidence="2" id="KW-1185">Reference proteome</keyword>
<comment type="caution">
    <text evidence="1">The sequence shown here is derived from an EMBL/GenBank/DDBJ whole genome shotgun (WGS) entry which is preliminary data.</text>
</comment>
<evidence type="ECO:0000313" key="2">
    <source>
        <dbReference type="Proteomes" id="UP001165080"/>
    </source>
</evidence>